<sequence>MKKLMLMTALAVFGLFNANAQEFTFGAKAGVNFANFGGDDADDLDGRTAFHVGGVANFGISELFSVQPELLYSAQGVEQTFEGVTGKVQVDYLNLPVLAKFMVADGLSIEAGPQVGFLLSAKAKGGEETRDITDELKGTDFSGVIGLGYQMESGLNFGARYNLGFSNIAEINEVDLKNNVIQVSVGFMF</sequence>
<evidence type="ECO:0000259" key="2">
    <source>
        <dbReference type="Pfam" id="PF13568"/>
    </source>
</evidence>
<reference evidence="3 4" key="1">
    <citation type="submission" date="2020-07" db="EMBL/GenBank/DDBJ databases">
        <title>Bacterium isolated from marine sediment.</title>
        <authorList>
            <person name="Shang D."/>
        </authorList>
    </citation>
    <scope>NUCLEOTIDE SEQUENCE [LARGE SCALE GENOMIC DNA]</scope>
    <source>
        <strain evidence="3 4">F6074</strain>
    </source>
</reference>
<name>A0A7W2R372_9FLAO</name>
<evidence type="ECO:0000256" key="1">
    <source>
        <dbReference type="SAM" id="SignalP"/>
    </source>
</evidence>
<feature type="domain" description="Outer membrane protein beta-barrel" evidence="2">
    <location>
        <begin position="19"/>
        <end position="169"/>
    </location>
</feature>
<feature type="signal peptide" evidence="1">
    <location>
        <begin position="1"/>
        <end position="20"/>
    </location>
</feature>
<proteinExistence type="predicted"/>
<dbReference type="InterPro" id="IPR025665">
    <property type="entry name" value="Beta-barrel_OMP_2"/>
</dbReference>
<keyword evidence="4" id="KW-1185">Reference proteome</keyword>
<gene>
    <name evidence="3" type="ORF">H3Z82_07470</name>
</gene>
<evidence type="ECO:0000313" key="3">
    <source>
        <dbReference type="EMBL" id="MBA6152561.1"/>
    </source>
</evidence>
<accession>A0A7W2R372</accession>
<dbReference type="InterPro" id="IPR011250">
    <property type="entry name" value="OMP/PagP_B-barrel"/>
</dbReference>
<dbReference type="SUPFAM" id="SSF56925">
    <property type="entry name" value="OMPA-like"/>
    <property type="match status" value="1"/>
</dbReference>
<dbReference type="Proteomes" id="UP000541857">
    <property type="component" value="Unassembled WGS sequence"/>
</dbReference>
<comment type="caution">
    <text evidence="3">The sequence shown here is derived from an EMBL/GenBank/DDBJ whole genome shotgun (WGS) entry which is preliminary data.</text>
</comment>
<dbReference type="EMBL" id="JACGLT010000004">
    <property type="protein sequence ID" value="MBA6152561.1"/>
    <property type="molecule type" value="Genomic_DNA"/>
</dbReference>
<feature type="chain" id="PRO_5030668263" evidence="1">
    <location>
        <begin position="21"/>
        <end position="189"/>
    </location>
</feature>
<evidence type="ECO:0000313" key="4">
    <source>
        <dbReference type="Proteomes" id="UP000541857"/>
    </source>
</evidence>
<organism evidence="3 4">
    <name type="scientific">Gelidibacter maritimus</name>
    <dbReference type="NCBI Taxonomy" id="2761487"/>
    <lineage>
        <taxon>Bacteria</taxon>
        <taxon>Pseudomonadati</taxon>
        <taxon>Bacteroidota</taxon>
        <taxon>Flavobacteriia</taxon>
        <taxon>Flavobacteriales</taxon>
        <taxon>Flavobacteriaceae</taxon>
        <taxon>Gelidibacter</taxon>
    </lineage>
</organism>
<dbReference type="RefSeq" id="WP_182204324.1">
    <property type="nucleotide sequence ID" value="NZ_JACGLT010000004.1"/>
</dbReference>
<dbReference type="Pfam" id="PF13568">
    <property type="entry name" value="OMP_b-brl_2"/>
    <property type="match status" value="1"/>
</dbReference>
<protein>
    <submittedName>
        <fullName evidence="3">PorT family protein</fullName>
    </submittedName>
</protein>
<keyword evidence="1" id="KW-0732">Signal</keyword>
<dbReference type="AlphaFoldDB" id="A0A7W2R372"/>